<comment type="caution">
    <text evidence="4">The sequence shown here is derived from an EMBL/GenBank/DDBJ whole genome shotgun (WGS) entry which is preliminary data.</text>
</comment>
<dbReference type="InterPro" id="IPR029787">
    <property type="entry name" value="Nucleotide_cyclase"/>
</dbReference>
<proteinExistence type="predicted"/>
<dbReference type="InterPro" id="IPR043128">
    <property type="entry name" value="Rev_trsase/Diguanyl_cyclase"/>
</dbReference>
<dbReference type="InterPro" id="IPR000160">
    <property type="entry name" value="GGDEF_dom"/>
</dbReference>
<dbReference type="AlphaFoldDB" id="A0A7C3E980"/>
<dbReference type="PROSITE" id="PS50887">
    <property type="entry name" value="GGDEF"/>
    <property type="match status" value="1"/>
</dbReference>
<dbReference type="Gene3D" id="3.30.450.40">
    <property type="match status" value="1"/>
</dbReference>
<dbReference type="PANTHER" id="PTHR45138">
    <property type="entry name" value="REGULATORY COMPONENTS OF SENSORY TRANSDUCTION SYSTEM"/>
    <property type="match status" value="1"/>
</dbReference>
<protein>
    <recommendedName>
        <fullName evidence="1">diguanylate cyclase</fullName>
        <ecNumber evidence="1">2.7.7.65</ecNumber>
    </recommendedName>
</protein>
<dbReference type="GO" id="GO:0043709">
    <property type="term" value="P:cell adhesion involved in single-species biofilm formation"/>
    <property type="evidence" value="ECO:0007669"/>
    <property type="project" value="TreeGrafter"/>
</dbReference>
<dbReference type="SMART" id="SM00267">
    <property type="entry name" value="GGDEF"/>
    <property type="match status" value="1"/>
</dbReference>
<dbReference type="InterPro" id="IPR048092">
    <property type="entry name" value="Dguan_cyc_DgcA"/>
</dbReference>
<dbReference type="EC" id="2.7.7.65" evidence="1"/>
<dbReference type="PANTHER" id="PTHR45138:SF9">
    <property type="entry name" value="DIGUANYLATE CYCLASE DGCM-RELATED"/>
    <property type="match status" value="1"/>
</dbReference>
<accession>A0A7C3E980</accession>
<evidence type="ECO:0000256" key="1">
    <source>
        <dbReference type="ARBA" id="ARBA00012528"/>
    </source>
</evidence>
<organism evidence="4">
    <name type="scientific">Gracilinema caldarium</name>
    <dbReference type="NCBI Taxonomy" id="215591"/>
    <lineage>
        <taxon>Bacteria</taxon>
        <taxon>Pseudomonadati</taxon>
        <taxon>Spirochaetota</taxon>
        <taxon>Spirochaetia</taxon>
        <taxon>Spirochaetales</taxon>
        <taxon>Breznakiellaceae</taxon>
        <taxon>Gracilinema</taxon>
    </lineage>
</organism>
<gene>
    <name evidence="4" type="ORF">ENS59_07860</name>
</gene>
<evidence type="ECO:0000313" key="4">
    <source>
        <dbReference type="EMBL" id="HFH29413.1"/>
    </source>
</evidence>
<name>A0A7C3E980_9SPIR</name>
<dbReference type="SUPFAM" id="SSF55073">
    <property type="entry name" value="Nucleotide cyclase"/>
    <property type="match status" value="1"/>
</dbReference>
<dbReference type="InterPro" id="IPR029016">
    <property type="entry name" value="GAF-like_dom_sf"/>
</dbReference>
<reference evidence="4" key="1">
    <citation type="journal article" date="2020" name="mSystems">
        <title>Genome- and Community-Level Interaction Insights into Carbon Utilization and Element Cycling Functions of Hydrothermarchaeota in Hydrothermal Sediment.</title>
        <authorList>
            <person name="Zhou Z."/>
            <person name="Liu Y."/>
            <person name="Xu W."/>
            <person name="Pan J."/>
            <person name="Luo Z.H."/>
            <person name="Li M."/>
        </authorList>
    </citation>
    <scope>NUCLEOTIDE SEQUENCE [LARGE SCALE GENOMIC DNA]</scope>
    <source>
        <strain evidence="4">SpSt-503</strain>
    </source>
</reference>
<feature type="domain" description="GGDEF" evidence="3">
    <location>
        <begin position="229"/>
        <end position="363"/>
    </location>
</feature>
<comment type="catalytic activity">
    <reaction evidence="2">
        <text>2 GTP = 3',3'-c-di-GMP + 2 diphosphate</text>
        <dbReference type="Rhea" id="RHEA:24898"/>
        <dbReference type="ChEBI" id="CHEBI:33019"/>
        <dbReference type="ChEBI" id="CHEBI:37565"/>
        <dbReference type="ChEBI" id="CHEBI:58805"/>
        <dbReference type="EC" id="2.7.7.65"/>
    </reaction>
</comment>
<dbReference type="NCBIfam" id="NF041606">
    <property type="entry name" value="dguan_cyc_DgcA"/>
    <property type="match status" value="1"/>
</dbReference>
<dbReference type="EMBL" id="DSVL01000244">
    <property type="protein sequence ID" value="HFH29413.1"/>
    <property type="molecule type" value="Genomic_DNA"/>
</dbReference>
<dbReference type="CDD" id="cd01949">
    <property type="entry name" value="GGDEF"/>
    <property type="match status" value="1"/>
</dbReference>
<dbReference type="Gene3D" id="3.30.70.270">
    <property type="match status" value="1"/>
</dbReference>
<dbReference type="GO" id="GO:0052621">
    <property type="term" value="F:diguanylate cyclase activity"/>
    <property type="evidence" value="ECO:0007669"/>
    <property type="project" value="UniProtKB-EC"/>
</dbReference>
<sequence length="363" mass="41408">MSESDNQNIEQELHSSENFDPFTPYNIDYEKQIFDLRQLLEISKSLNSTLDYTILIDSILFICMAQMKVIKAGIFTKKGLDTTEFVLQRNFKGFEIDLTRDYAIPEQHPLIKLFSDHYGCYTLDDIHNAIGPLEGLEHIEALEPSLIVPLKAKGQINGVLILGERIDETDFDPYEREYLLNIATLAAISINNAFLFEMTTTDMMTKLKMKHYFYTVLQERYGNKDIPTKGFNIIMLDIDFFKRFNDTYGHSCGDLVLVAVARTIAEHVRSTDIAARYGGEEFVVLIAEDGQDTAIKIAERIRTAIEAMETEFEGQKLKITVSCGVASYNKTIDDNPKTVVERADRALYQSKQQGRNRVTFLAN</sequence>
<dbReference type="GO" id="GO:1902201">
    <property type="term" value="P:negative regulation of bacterial-type flagellum-dependent cell motility"/>
    <property type="evidence" value="ECO:0007669"/>
    <property type="project" value="TreeGrafter"/>
</dbReference>
<evidence type="ECO:0000256" key="2">
    <source>
        <dbReference type="ARBA" id="ARBA00034247"/>
    </source>
</evidence>
<dbReference type="FunFam" id="3.30.70.270:FF:000001">
    <property type="entry name" value="Diguanylate cyclase domain protein"/>
    <property type="match status" value="1"/>
</dbReference>
<evidence type="ECO:0000259" key="3">
    <source>
        <dbReference type="PROSITE" id="PS50887"/>
    </source>
</evidence>
<dbReference type="NCBIfam" id="TIGR00254">
    <property type="entry name" value="GGDEF"/>
    <property type="match status" value="1"/>
</dbReference>
<dbReference type="SUPFAM" id="SSF55781">
    <property type="entry name" value="GAF domain-like"/>
    <property type="match status" value="1"/>
</dbReference>
<dbReference type="Pfam" id="PF00990">
    <property type="entry name" value="GGDEF"/>
    <property type="match status" value="1"/>
</dbReference>
<dbReference type="InterPro" id="IPR050469">
    <property type="entry name" value="Diguanylate_Cyclase"/>
</dbReference>
<dbReference type="GO" id="GO:0005886">
    <property type="term" value="C:plasma membrane"/>
    <property type="evidence" value="ECO:0007669"/>
    <property type="project" value="TreeGrafter"/>
</dbReference>